<dbReference type="Gene3D" id="3.40.190.10">
    <property type="entry name" value="Periplasmic binding protein-like II"/>
    <property type="match status" value="1"/>
</dbReference>
<dbReference type="EMBL" id="JAZIBG010000037">
    <property type="protein sequence ID" value="MEF7616191.1"/>
    <property type="molecule type" value="Genomic_DNA"/>
</dbReference>
<dbReference type="CDD" id="cd13578">
    <property type="entry name" value="PBP2_Bug27"/>
    <property type="match status" value="1"/>
</dbReference>
<dbReference type="PANTHER" id="PTHR42928:SF5">
    <property type="entry name" value="BLR1237 PROTEIN"/>
    <property type="match status" value="1"/>
</dbReference>
<comment type="similarity">
    <text evidence="1">Belongs to the UPF0065 (bug) family.</text>
</comment>
<dbReference type="PIRSF" id="PIRSF017082">
    <property type="entry name" value="YflP"/>
    <property type="match status" value="1"/>
</dbReference>
<dbReference type="Pfam" id="PF03401">
    <property type="entry name" value="TctC"/>
    <property type="match status" value="1"/>
</dbReference>
<reference evidence="3 4" key="1">
    <citation type="submission" date="2024-02" db="EMBL/GenBank/DDBJ databases">
        <title>Genome sequence of Aquincola sp. MAHUQ-54.</title>
        <authorList>
            <person name="Huq M.A."/>
        </authorList>
    </citation>
    <scope>NUCLEOTIDE SEQUENCE [LARGE SCALE GENOMIC DNA]</scope>
    <source>
        <strain evidence="3 4">MAHUQ-54</strain>
    </source>
</reference>
<dbReference type="InterPro" id="IPR005064">
    <property type="entry name" value="BUG"/>
</dbReference>
<gene>
    <name evidence="3" type="ORF">V4F39_19915</name>
</gene>
<dbReference type="Gene3D" id="3.40.190.150">
    <property type="entry name" value="Bordetella uptake gene, domain 1"/>
    <property type="match status" value="1"/>
</dbReference>
<comment type="caution">
    <text evidence="3">The sequence shown here is derived from an EMBL/GenBank/DDBJ whole genome shotgun (WGS) entry which is preliminary data.</text>
</comment>
<keyword evidence="2" id="KW-0732">Signal</keyword>
<dbReference type="PANTHER" id="PTHR42928">
    <property type="entry name" value="TRICARBOXYLATE-BINDING PROTEIN"/>
    <property type="match status" value="1"/>
</dbReference>
<evidence type="ECO:0000313" key="3">
    <source>
        <dbReference type="EMBL" id="MEF7616191.1"/>
    </source>
</evidence>
<dbReference type="RefSeq" id="WP_332291636.1">
    <property type="nucleotide sequence ID" value="NZ_JAZIBG010000037.1"/>
</dbReference>
<dbReference type="InterPro" id="IPR006311">
    <property type="entry name" value="TAT_signal"/>
</dbReference>
<organism evidence="3 4">
    <name type="scientific">Aquincola agrisoli</name>
    <dbReference type="NCBI Taxonomy" id="3119538"/>
    <lineage>
        <taxon>Bacteria</taxon>
        <taxon>Pseudomonadati</taxon>
        <taxon>Pseudomonadota</taxon>
        <taxon>Betaproteobacteria</taxon>
        <taxon>Burkholderiales</taxon>
        <taxon>Sphaerotilaceae</taxon>
        <taxon>Aquincola</taxon>
    </lineage>
</organism>
<feature type="chain" id="PRO_5043342541" evidence="2">
    <location>
        <begin position="32"/>
        <end position="328"/>
    </location>
</feature>
<feature type="signal peptide" evidence="2">
    <location>
        <begin position="1"/>
        <end position="31"/>
    </location>
</feature>
<evidence type="ECO:0000256" key="1">
    <source>
        <dbReference type="ARBA" id="ARBA00006987"/>
    </source>
</evidence>
<proteinExistence type="inferred from homology"/>
<evidence type="ECO:0000256" key="2">
    <source>
        <dbReference type="SAM" id="SignalP"/>
    </source>
</evidence>
<protein>
    <submittedName>
        <fullName evidence="3">Tripartite tricarboxylate transporter substrate binding protein</fullName>
    </submittedName>
</protein>
<dbReference type="Proteomes" id="UP001336250">
    <property type="component" value="Unassembled WGS sequence"/>
</dbReference>
<evidence type="ECO:0000313" key="4">
    <source>
        <dbReference type="Proteomes" id="UP001336250"/>
    </source>
</evidence>
<dbReference type="PROSITE" id="PS51318">
    <property type="entry name" value="TAT"/>
    <property type="match status" value="1"/>
</dbReference>
<accession>A0AAW9QFT6</accession>
<dbReference type="SUPFAM" id="SSF53850">
    <property type="entry name" value="Periplasmic binding protein-like II"/>
    <property type="match status" value="1"/>
</dbReference>
<dbReference type="AlphaFoldDB" id="A0AAW9QFT6"/>
<sequence length="328" mass="34331">MHTAFPTRRHTLACIAAAAAALLAAATPATAQPEGRPVTLLVGFPPGGGVDIVARQLAEKLQRQTGRTFIVENKPGAGGNLAMETVARAPADGLTLLMGNLGMLSVNPALYPKLSVDPSRDLVPVSRLVVTPLVAIVPPGNGGRTVQDVLQQARKSDGFMFASGGNGNINHLAPQLFSMQAQVPMTHVPYKGSAAALTDLSAGRVHLMIDAGNVVQGFVKDGRARAVFTTGEKRSTGYDVPTAREAGFPDMVIYGWQGVLAPAGTPPAVVEKWSQEIGRALADPVLAAKLSEQGTEPNHLGPAAFKTFVEAERKRWTGVVKAANITLE</sequence>
<dbReference type="InterPro" id="IPR042100">
    <property type="entry name" value="Bug_dom1"/>
</dbReference>
<keyword evidence="4" id="KW-1185">Reference proteome</keyword>
<name>A0AAW9QFT6_9BURK</name>